<reference evidence="1 2" key="1">
    <citation type="journal article" date="2016" name="Nat. Biotechnol.">
        <title>Measurement of bacterial replication rates in microbial communities.</title>
        <authorList>
            <person name="Brown C.T."/>
            <person name="Olm M.R."/>
            <person name="Thomas B.C."/>
            <person name="Banfield J.F."/>
        </authorList>
    </citation>
    <scope>NUCLEOTIDE SEQUENCE [LARGE SCALE GENOMIC DNA]</scope>
    <source>
        <strain evidence="1">CAG:67_53_122</strain>
    </source>
</reference>
<protein>
    <recommendedName>
        <fullName evidence="3">RteC protein</fullName>
    </recommendedName>
</protein>
<sequence>MAHVEIERRILLVQLRYPALATRQSKHIRSPYYWSAEYTLTDLMELISALHASGAIRKADGTPAELNKLVRTFELLLNVSFKNPDRCRNAALNRKVNVTKFLDALKQALVERSQR</sequence>
<evidence type="ECO:0008006" key="3">
    <source>
        <dbReference type="Google" id="ProtNLM"/>
    </source>
</evidence>
<name>A0A1Q6F2W3_9BACT</name>
<evidence type="ECO:0000313" key="2">
    <source>
        <dbReference type="Proteomes" id="UP000187417"/>
    </source>
</evidence>
<dbReference type="Proteomes" id="UP000187417">
    <property type="component" value="Unassembled WGS sequence"/>
</dbReference>
<evidence type="ECO:0000313" key="1">
    <source>
        <dbReference type="EMBL" id="OKY93156.1"/>
    </source>
</evidence>
<gene>
    <name evidence="1" type="ORF">BHV66_09975</name>
</gene>
<comment type="caution">
    <text evidence="1">The sequence shown here is derived from an EMBL/GenBank/DDBJ whole genome shotgun (WGS) entry which is preliminary data.</text>
</comment>
<proteinExistence type="predicted"/>
<dbReference type="EMBL" id="MNQH01000044">
    <property type="protein sequence ID" value="OKY93156.1"/>
    <property type="molecule type" value="Genomic_DNA"/>
</dbReference>
<organism evidence="1 2">
    <name type="scientific">Alistipes putredinis</name>
    <dbReference type="NCBI Taxonomy" id="28117"/>
    <lineage>
        <taxon>Bacteria</taxon>
        <taxon>Pseudomonadati</taxon>
        <taxon>Bacteroidota</taxon>
        <taxon>Bacteroidia</taxon>
        <taxon>Bacteroidales</taxon>
        <taxon>Rikenellaceae</taxon>
        <taxon>Alistipes</taxon>
    </lineage>
</organism>
<accession>A0A1Q6F2W3</accession>
<dbReference type="Pfam" id="PF09357">
    <property type="entry name" value="RteC"/>
    <property type="match status" value="1"/>
</dbReference>
<dbReference type="InterPro" id="IPR018534">
    <property type="entry name" value="Tet_reg_excision_RteC"/>
</dbReference>
<dbReference type="AlphaFoldDB" id="A0A1Q6F2W3"/>